<organism evidence="1 2">
    <name type="scientific">Nocardia africana</name>
    <dbReference type="NCBI Taxonomy" id="134964"/>
    <lineage>
        <taxon>Bacteria</taxon>
        <taxon>Bacillati</taxon>
        <taxon>Actinomycetota</taxon>
        <taxon>Actinomycetes</taxon>
        <taxon>Mycobacteriales</taxon>
        <taxon>Nocardiaceae</taxon>
        <taxon>Nocardia</taxon>
    </lineage>
</organism>
<evidence type="ECO:0000313" key="1">
    <source>
        <dbReference type="EMBL" id="MFF0452275.1"/>
    </source>
</evidence>
<dbReference type="RefSeq" id="WP_387248587.1">
    <property type="nucleotide sequence ID" value="NZ_JBIALX010000001.1"/>
</dbReference>
<reference evidence="1 2" key="1">
    <citation type="submission" date="2024-10" db="EMBL/GenBank/DDBJ databases">
        <title>The Natural Products Discovery Center: Release of the First 8490 Sequenced Strains for Exploring Actinobacteria Biosynthetic Diversity.</title>
        <authorList>
            <person name="Kalkreuter E."/>
            <person name="Kautsar S.A."/>
            <person name="Yang D."/>
            <person name="Bader C.D."/>
            <person name="Teijaro C.N."/>
            <person name="Fluegel L."/>
            <person name="Davis C.M."/>
            <person name="Simpson J.R."/>
            <person name="Lauterbach L."/>
            <person name="Steele A.D."/>
            <person name="Gui C."/>
            <person name="Meng S."/>
            <person name="Li G."/>
            <person name="Viehrig K."/>
            <person name="Ye F."/>
            <person name="Su P."/>
            <person name="Kiefer A.F."/>
            <person name="Nichols A."/>
            <person name="Cepeda A.J."/>
            <person name="Yan W."/>
            <person name="Fan B."/>
            <person name="Jiang Y."/>
            <person name="Adhikari A."/>
            <person name="Zheng C.-J."/>
            <person name="Schuster L."/>
            <person name="Cowan T.M."/>
            <person name="Smanski M.J."/>
            <person name="Chevrette M.G."/>
            <person name="De Carvalho L.P.S."/>
            <person name="Shen B."/>
        </authorList>
    </citation>
    <scope>NUCLEOTIDE SEQUENCE [LARGE SCALE GENOMIC DNA]</scope>
    <source>
        <strain evidence="1 2">NPDC004550</strain>
    </source>
</reference>
<name>A0ABW6NAW3_9NOCA</name>
<gene>
    <name evidence="1" type="ORF">ACFYTH_02780</name>
</gene>
<keyword evidence="2" id="KW-1185">Reference proteome</keyword>
<comment type="caution">
    <text evidence="1">The sequence shown here is derived from an EMBL/GenBank/DDBJ whole genome shotgun (WGS) entry which is preliminary data.</text>
</comment>
<accession>A0ABW6NAW3</accession>
<protein>
    <submittedName>
        <fullName evidence="1">Uncharacterized protein</fullName>
    </submittedName>
</protein>
<sequence>MSDAEQMGFDIEFDDKTQAFLDWAAPEHMESKIRAFLTDTVPGIATYEEPWWEPQLTLRILESARELFGDRDGFCSPANRDAADQFLRFYGECFVRRAGMAWGNRPEWSSAPLYADFSPTVHDGNGENVRSMLAMTDYLFHEDDGPDMADYVITSAAREMKRIRHIT</sequence>
<dbReference type="Proteomes" id="UP001601521">
    <property type="component" value="Unassembled WGS sequence"/>
</dbReference>
<evidence type="ECO:0000313" key="2">
    <source>
        <dbReference type="Proteomes" id="UP001601521"/>
    </source>
</evidence>
<proteinExistence type="predicted"/>
<dbReference type="EMBL" id="JBIALX010000001">
    <property type="protein sequence ID" value="MFF0452275.1"/>
    <property type="molecule type" value="Genomic_DNA"/>
</dbReference>